<gene>
    <name evidence="3" type="ORF">PHMEG_00018210</name>
</gene>
<feature type="region of interest" description="Disordered" evidence="1">
    <location>
        <begin position="293"/>
        <end position="332"/>
    </location>
</feature>
<reference evidence="4" key="1">
    <citation type="submission" date="2017-03" db="EMBL/GenBank/DDBJ databases">
        <title>Phytopthora megakarya and P. palmivora, two closely related causual agents of cacao black pod achieved similar genome size and gene model numbers by different mechanisms.</title>
        <authorList>
            <person name="Ali S."/>
            <person name="Shao J."/>
            <person name="Larry D.J."/>
            <person name="Kronmiller B."/>
            <person name="Shen D."/>
            <person name="Strem M.D."/>
            <person name="Melnick R.L."/>
            <person name="Guiltinan M.J."/>
            <person name="Tyler B.M."/>
            <person name="Meinhardt L.W."/>
            <person name="Bailey B.A."/>
        </authorList>
    </citation>
    <scope>NUCLEOTIDE SEQUENCE [LARGE SCALE GENOMIC DNA]</scope>
    <source>
        <strain evidence="4">zdho120</strain>
    </source>
</reference>
<keyword evidence="2" id="KW-0732">Signal</keyword>
<evidence type="ECO:0000313" key="4">
    <source>
        <dbReference type="Proteomes" id="UP000198211"/>
    </source>
</evidence>
<accession>A0A225VVE0</accession>
<evidence type="ECO:0000313" key="3">
    <source>
        <dbReference type="EMBL" id="OWZ09134.1"/>
    </source>
</evidence>
<dbReference type="PANTHER" id="PTHR39200">
    <property type="entry name" value="HYPOTHETICAL EXPORTED PROTEIN"/>
    <property type="match status" value="1"/>
</dbReference>
<evidence type="ECO:0000256" key="2">
    <source>
        <dbReference type="SAM" id="SignalP"/>
    </source>
</evidence>
<comment type="caution">
    <text evidence="3">The sequence shown here is derived from an EMBL/GenBank/DDBJ whole genome shotgun (WGS) entry which is preliminary data.</text>
</comment>
<dbReference type="PANTHER" id="PTHR39200:SF1">
    <property type="entry name" value="AUTO-TRANSPORTER ADHESIN HEAD GIN DOMAIN-CONTAINING PROTEIN-RELATED"/>
    <property type="match status" value="1"/>
</dbReference>
<feature type="compositionally biased region" description="Acidic residues" evidence="1">
    <location>
        <begin position="323"/>
        <end position="332"/>
    </location>
</feature>
<organism evidence="3 4">
    <name type="scientific">Phytophthora megakarya</name>
    <dbReference type="NCBI Taxonomy" id="4795"/>
    <lineage>
        <taxon>Eukaryota</taxon>
        <taxon>Sar</taxon>
        <taxon>Stramenopiles</taxon>
        <taxon>Oomycota</taxon>
        <taxon>Peronosporomycetes</taxon>
        <taxon>Peronosporales</taxon>
        <taxon>Peronosporaceae</taxon>
        <taxon>Phytophthora</taxon>
    </lineage>
</organism>
<dbReference type="EMBL" id="NBNE01002898">
    <property type="protein sequence ID" value="OWZ09134.1"/>
    <property type="molecule type" value="Genomic_DNA"/>
</dbReference>
<name>A0A225VVE0_9STRA</name>
<feature type="compositionally biased region" description="Polar residues" evidence="1">
    <location>
        <begin position="306"/>
        <end position="318"/>
    </location>
</feature>
<dbReference type="OrthoDB" id="116847at2759"/>
<feature type="signal peptide" evidence="2">
    <location>
        <begin position="1"/>
        <end position="21"/>
    </location>
</feature>
<feature type="chain" id="PRO_5012623874" evidence="2">
    <location>
        <begin position="22"/>
        <end position="332"/>
    </location>
</feature>
<evidence type="ECO:0000256" key="1">
    <source>
        <dbReference type="SAM" id="MobiDB-lite"/>
    </source>
</evidence>
<proteinExistence type="predicted"/>
<protein>
    <submittedName>
        <fullName evidence="3">Uncharacterized protein</fullName>
    </submittedName>
</protein>
<dbReference type="Proteomes" id="UP000198211">
    <property type="component" value="Unassembled WGS sequence"/>
</dbReference>
<keyword evidence="4" id="KW-1185">Reference proteome</keyword>
<sequence length="332" mass="34730">MKISALPALFVAVATTPHVIASFTTKPGPINVVTPPSDHAKFTKQWTIERNTKRDDIQGIGLDLGGAVFVNHIEELPPGVLGYVNVTGDSKTIVDAVTMFNNNASNHNSATLNVTTTTPPQEGYLLTEIFLSSILFMESVSSAQVVIEEDVFSMNNKDDDLILALGASGSSSIFASDTGSSATVATMLIETSGSASIQFRVASISLDDVQLTSAGYSSIALLASSIETTGDMILVTEDSGSICTTAKQVTVPGDFLNVSPSGVSFPNAANKHGTKGTLACAEVKRPAREPALVSTAKMTKAAKSDSIPSKENGKQNAYTFEVGDGDDDDETI</sequence>
<dbReference type="AlphaFoldDB" id="A0A225VVE0"/>